<dbReference type="OrthoDB" id="1739709at2759"/>
<sequence>MAIAAIARRRKLLNDDAIVALTDSEVSDIVLSKVIEICRNVRAMDISRCRKITSFGVSELVKHCLYLEILRWGGCPRSEHATRSSISILKPTLNDVDGDSWEELDATEIYMEHSRYVARMAKR</sequence>
<keyword evidence="2" id="KW-1185">Reference proteome</keyword>
<dbReference type="AlphaFoldDB" id="A0A2U1P0Q5"/>
<name>A0A2U1P0Q5_ARTAN</name>
<evidence type="ECO:0000313" key="2">
    <source>
        <dbReference type="Proteomes" id="UP000245207"/>
    </source>
</evidence>
<dbReference type="InterPro" id="IPR032675">
    <property type="entry name" value="LRR_dom_sf"/>
</dbReference>
<protein>
    <recommendedName>
        <fullName evidence="3">RNI-like superfamily protein</fullName>
    </recommendedName>
</protein>
<accession>A0A2U1P0Q5</accession>
<dbReference type="EMBL" id="PKPP01001869">
    <property type="protein sequence ID" value="PWA79342.1"/>
    <property type="molecule type" value="Genomic_DNA"/>
</dbReference>
<dbReference type="STRING" id="35608.A0A2U1P0Q5"/>
<proteinExistence type="predicted"/>
<comment type="caution">
    <text evidence="1">The sequence shown here is derived from an EMBL/GenBank/DDBJ whole genome shotgun (WGS) entry which is preliminary data.</text>
</comment>
<dbReference type="SUPFAM" id="SSF52047">
    <property type="entry name" value="RNI-like"/>
    <property type="match status" value="1"/>
</dbReference>
<evidence type="ECO:0000313" key="1">
    <source>
        <dbReference type="EMBL" id="PWA79342.1"/>
    </source>
</evidence>
<reference evidence="1 2" key="1">
    <citation type="journal article" date="2018" name="Mol. Plant">
        <title>The genome of Artemisia annua provides insight into the evolution of Asteraceae family and artemisinin biosynthesis.</title>
        <authorList>
            <person name="Shen Q."/>
            <person name="Zhang L."/>
            <person name="Liao Z."/>
            <person name="Wang S."/>
            <person name="Yan T."/>
            <person name="Shi P."/>
            <person name="Liu M."/>
            <person name="Fu X."/>
            <person name="Pan Q."/>
            <person name="Wang Y."/>
            <person name="Lv Z."/>
            <person name="Lu X."/>
            <person name="Zhang F."/>
            <person name="Jiang W."/>
            <person name="Ma Y."/>
            <person name="Chen M."/>
            <person name="Hao X."/>
            <person name="Li L."/>
            <person name="Tang Y."/>
            <person name="Lv G."/>
            <person name="Zhou Y."/>
            <person name="Sun X."/>
            <person name="Brodelius P.E."/>
            <person name="Rose J.K.C."/>
            <person name="Tang K."/>
        </authorList>
    </citation>
    <scope>NUCLEOTIDE SEQUENCE [LARGE SCALE GENOMIC DNA]</scope>
    <source>
        <strain evidence="2">cv. Huhao1</strain>
        <tissue evidence="1">Leaf</tissue>
    </source>
</reference>
<gene>
    <name evidence="1" type="ORF">CTI12_AA206610</name>
</gene>
<evidence type="ECO:0008006" key="3">
    <source>
        <dbReference type="Google" id="ProtNLM"/>
    </source>
</evidence>
<dbReference type="Proteomes" id="UP000245207">
    <property type="component" value="Unassembled WGS sequence"/>
</dbReference>
<dbReference type="Gene3D" id="3.80.10.10">
    <property type="entry name" value="Ribonuclease Inhibitor"/>
    <property type="match status" value="1"/>
</dbReference>
<organism evidence="1 2">
    <name type="scientific">Artemisia annua</name>
    <name type="common">Sweet wormwood</name>
    <dbReference type="NCBI Taxonomy" id="35608"/>
    <lineage>
        <taxon>Eukaryota</taxon>
        <taxon>Viridiplantae</taxon>
        <taxon>Streptophyta</taxon>
        <taxon>Embryophyta</taxon>
        <taxon>Tracheophyta</taxon>
        <taxon>Spermatophyta</taxon>
        <taxon>Magnoliopsida</taxon>
        <taxon>eudicotyledons</taxon>
        <taxon>Gunneridae</taxon>
        <taxon>Pentapetalae</taxon>
        <taxon>asterids</taxon>
        <taxon>campanulids</taxon>
        <taxon>Asterales</taxon>
        <taxon>Asteraceae</taxon>
        <taxon>Asteroideae</taxon>
        <taxon>Anthemideae</taxon>
        <taxon>Artemisiinae</taxon>
        <taxon>Artemisia</taxon>
    </lineage>
</organism>